<evidence type="ECO:0000256" key="1">
    <source>
        <dbReference type="ARBA" id="ARBA00005536"/>
    </source>
</evidence>
<feature type="region of interest" description="Disordered" evidence="2">
    <location>
        <begin position="709"/>
        <end position="753"/>
    </location>
</feature>
<dbReference type="InterPro" id="IPR000195">
    <property type="entry name" value="Rab-GAP-TBC_dom"/>
</dbReference>
<feature type="compositionally biased region" description="Polar residues" evidence="2">
    <location>
        <begin position="895"/>
        <end position="910"/>
    </location>
</feature>
<feature type="compositionally biased region" description="Basic and acidic residues" evidence="2">
    <location>
        <begin position="1229"/>
        <end position="1241"/>
    </location>
</feature>
<feature type="compositionally biased region" description="Low complexity" evidence="2">
    <location>
        <begin position="1132"/>
        <end position="1141"/>
    </location>
</feature>
<feature type="compositionally biased region" description="Low complexity" evidence="2">
    <location>
        <begin position="924"/>
        <end position="945"/>
    </location>
</feature>
<dbReference type="Pfam" id="PF00566">
    <property type="entry name" value="RabGAP-TBC"/>
    <property type="match status" value="1"/>
</dbReference>
<feature type="compositionally biased region" description="Low complexity" evidence="2">
    <location>
        <begin position="824"/>
        <end position="840"/>
    </location>
</feature>
<feature type="compositionally biased region" description="Low complexity" evidence="2">
    <location>
        <begin position="1208"/>
        <end position="1221"/>
    </location>
</feature>
<feature type="compositionally biased region" description="Basic residues" evidence="2">
    <location>
        <begin position="1116"/>
        <end position="1125"/>
    </location>
</feature>
<dbReference type="GO" id="GO:0015031">
    <property type="term" value="P:protein transport"/>
    <property type="evidence" value="ECO:0007669"/>
    <property type="project" value="InterPro"/>
</dbReference>
<dbReference type="InterPro" id="IPR005061">
    <property type="entry name" value="Ist1"/>
</dbReference>
<feature type="compositionally biased region" description="Low complexity" evidence="2">
    <location>
        <begin position="1027"/>
        <end position="1036"/>
    </location>
</feature>
<dbReference type="InterPro" id="IPR042277">
    <property type="entry name" value="IST1-like"/>
</dbReference>
<feature type="domain" description="Rab-GAP TBC" evidence="3">
    <location>
        <begin position="217"/>
        <end position="528"/>
    </location>
</feature>
<evidence type="ECO:0000259" key="3">
    <source>
        <dbReference type="PROSITE" id="PS50086"/>
    </source>
</evidence>
<dbReference type="Pfam" id="PF03398">
    <property type="entry name" value="Ist1"/>
    <property type="match status" value="1"/>
</dbReference>
<dbReference type="PROSITE" id="PS50086">
    <property type="entry name" value="TBC_RABGAP"/>
    <property type="match status" value="1"/>
</dbReference>
<reference evidence="5" key="1">
    <citation type="journal article" date="2014" name="Proc. Natl. Acad. Sci. U.S.A.">
        <title>Extensive sampling of basidiomycete genomes demonstrates inadequacy of the white-rot/brown-rot paradigm for wood decay fungi.</title>
        <authorList>
            <person name="Riley R."/>
            <person name="Salamov A.A."/>
            <person name="Brown D.W."/>
            <person name="Nagy L.G."/>
            <person name="Floudas D."/>
            <person name="Held B.W."/>
            <person name="Levasseur A."/>
            <person name="Lombard V."/>
            <person name="Morin E."/>
            <person name="Otillar R."/>
            <person name="Lindquist E.A."/>
            <person name="Sun H."/>
            <person name="LaButti K.M."/>
            <person name="Schmutz J."/>
            <person name="Jabbour D."/>
            <person name="Luo H."/>
            <person name="Baker S.E."/>
            <person name="Pisabarro A.G."/>
            <person name="Walton J.D."/>
            <person name="Blanchette R.A."/>
            <person name="Henrissat B."/>
            <person name="Martin F."/>
            <person name="Cullen D."/>
            <person name="Hibbett D.S."/>
            <person name="Grigoriev I.V."/>
        </authorList>
    </citation>
    <scope>NUCLEOTIDE SEQUENCE [LARGE SCALE GENOMIC DNA]</scope>
    <source>
        <strain evidence="5">MUCL 33604</strain>
    </source>
</reference>
<feature type="region of interest" description="Disordered" evidence="2">
    <location>
        <begin position="556"/>
        <end position="581"/>
    </location>
</feature>
<feature type="compositionally biased region" description="Low complexity" evidence="2">
    <location>
        <begin position="962"/>
        <end position="976"/>
    </location>
</feature>
<feature type="region of interest" description="Disordered" evidence="2">
    <location>
        <begin position="350"/>
        <end position="371"/>
    </location>
</feature>
<gene>
    <name evidence="4" type="ORF">JAAARDRAFT_560385</name>
</gene>
<dbReference type="InParanoid" id="A0A067QB49"/>
<evidence type="ECO:0000256" key="2">
    <source>
        <dbReference type="SAM" id="MobiDB-lite"/>
    </source>
</evidence>
<feature type="compositionally biased region" description="Acidic residues" evidence="2">
    <location>
        <begin position="658"/>
        <end position="674"/>
    </location>
</feature>
<name>A0A067QB49_9AGAM</name>
<feature type="compositionally biased region" description="Low complexity" evidence="2">
    <location>
        <begin position="711"/>
        <end position="727"/>
    </location>
</feature>
<comment type="similarity">
    <text evidence="1">Belongs to the IST1 family.</text>
</comment>
<proteinExistence type="inferred from homology"/>
<dbReference type="HOGENOM" id="CLU_006960_0_0_1"/>
<feature type="region of interest" description="Disordered" evidence="2">
    <location>
        <begin position="789"/>
        <end position="1288"/>
    </location>
</feature>
<dbReference type="STRING" id="933084.A0A067QB49"/>
<feature type="compositionally biased region" description="Pro residues" evidence="2">
    <location>
        <begin position="796"/>
        <end position="810"/>
    </location>
</feature>
<feature type="region of interest" description="Disordered" evidence="2">
    <location>
        <begin position="653"/>
        <end position="693"/>
    </location>
</feature>
<evidence type="ECO:0000313" key="4">
    <source>
        <dbReference type="EMBL" id="KDQ60737.1"/>
    </source>
</evidence>
<dbReference type="Gene3D" id="1.20.1260.60">
    <property type="entry name" value="Vacuolar protein sorting-associated protein Ist1"/>
    <property type="match status" value="1"/>
</dbReference>
<sequence length="1288" mass="140888">MATSTWDPIRVKAHLQLAGQRLSQLQSKKDSDGQITRRDIATLLQQGNIGLARAKAQKLFNEDALIDVMAVLEMQTAFILEHFGELEQSSTPSRHLVESVSSIIYAAPELDYCKELEVVRDHLMRRLGPDFSRSAINNRDNHVAPRVVRGLNAPPPTAAALDELMYQTAKAYGVQWAPELRPHERLQFLSELLDPNSSTPAIDISRLRRLSVQGIPDQPSWLRPRIWRLLLGNLPLQRSSWEIESGKQRESYYDLVRRLLTPFSDMPPPTSPLATLDASLLAISKELSRVPPNLFSDLEDQPESSSLCPLDDVASEDIRVNCAGNLDARLRLIQDRDSHEALPQVTPEIRLDSNHDGTPEISLSTPESPSALQINTPTTLVPSKTYRAGGAHQKHSSALLRLLFVHSSLNPAHRSPHLASLLVPLYYVLNQEIEQRELAHVEADTFWVFEAMVGEFAELEDEADGCQWMKKLGARVAWADEDIFTSLCARGLDPSLPHYSYRWLAPLLTHTLPLPSAIVVWDALFSCPMRSRDSNPKLEYLLDICTSMLIRAKGPMSRLGKPGAKSRSLWSDESEALPPPSPFRPWELSDAFVEGMAFLQAYPIDAVGGVESILQTSYDLAQRRLDEMKVAKGASTSIGTRLRNTVWRGLTNQISESSLEEEEEEEDSEEDQDSHDDGNETETPALPSTPGITSRLASSVWKGFTNQSLEATPSPVASPTSPVRPSSMPVPSPSPSSPQETPSPAQRRQTLVPSSIWGYAEKLKDSDTAAKLAKASTNWRVKALGAWSRGTVTPSPSAPSSPPSSPPTPPTKSLWGSVDHGRRGSLSSTTSDPTGTPSRRSTIEHDDPNRYSPPPRPAFFKTPRDSMLPQPRRDTSSTSLPTSPDSSESGSSLLNKTKNIQASLANLTSRHQPDEPPKAGPRPLLLSSRKSVLKASSSSQSMSHSQGQWAEVMRTRGHLGHSPSQASVSSVSTNLSIPDALAGTGDLGSRLDVDAEAATSSRKVPLHRSRSPMAPMFRLPRERDSMSSRASSETSSPVVIPRHVPTGDTRQPSVDSSSERGWGRIDRPESPSPPPPRTPTTSGLSGNGVKVQDTEYHRGSVVLTEASDVTLEPPHPSRKLTRKKTPPPNHFVDVGDSDSSVPPVPPIPKGSRGKSRRVVKPAAITLQDKHYFPTTVVEQRAPSPNSLAVEWPQDYDTAPTPRASTFNSGSSGSPASPSSPRSPRRGRKVSGEGRDGQDSRTRKTSTGTRTRKISTEGRRTTESAAEEGDDEGYDDLLSAYESEDAPLR</sequence>
<dbReference type="PANTHER" id="PTHR12161">
    <property type="entry name" value="IST1 FAMILY MEMBER"/>
    <property type="match status" value="1"/>
</dbReference>
<dbReference type="Gene3D" id="1.10.472.80">
    <property type="entry name" value="Ypt/Rab-GAP domain of gyp1p, domain 3"/>
    <property type="match status" value="1"/>
</dbReference>
<dbReference type="OrthoDB" id="29853at2759"/>
<feature type="compositionally biased region" description="Polar residues" evidence="2">
    <location>
        <begin position="361"/>
        <end position="371"/>
    </location>
</feature>
<organism evidence="4 5">
    <name type="scientific">Jaapia argillacea MUCL 33604</name>
    <dbReference type="NCBI Taxonomy" id="933084"/>
    <lineage>
        <taxon>Eukaryota</taxon>
        <taxon>Fungi</taxon>
        <taxon>Dikarya</taxon>
        <taxon>Basidiomycota</taxon>
        <taxon>Agaricomycotina</taxon>
        <taxon>Agaricomycetes</taxon>
        <taxon>Agaricomycetidae</taxon>
        <taxon>Jaapiales</taxon>
        <taxon>Jaapiaceae</taxon>
        <taxon>Jaapia</taxon>
    </lineage>
</organism>
<keyword evidence="5" id="KW-1185">Reference proteome</keyword>
<feature type="compositionally biased region" description="Low complexity" evidence="2">
    <location>
        <begin position="876"/>
        <end position="894"/>
    </location>
</feature>
<feature type="compositionally biased region" description="Acidic residues" evidence="2">
    <location>
        <begin position="1264"/>
        <end position="1274"/>
    </location>
</feature>
<feature type="compositionally biased region" description="Basic and acidic residues" evidence="2">
    <location>
        <begin position="1057"/>
        <end position="1069"/>
    </location>
</feature>
<dbReference type="SUPFAM" id="SSF47923">
    <property type="entry name" value="Ypt/Rab-GAP domain of gyp1p"/>
    <property type="match status" value="2"/>
</dbReference>
<dbReference type="Proteomes" id="UP000027265">
    <property type="component" value="Unassembled WGS sequence"/>
</dbReference>
<protein>
    <recommendedName>
        <fullName evidence="3">Rab-GAP TBC domain-containing protein</fullName>
    </recommendedName>
</protein>
<accession>A0A067QB49</accession>
<dbReference type="EMBL" id="KL197713">
    <property type="protein sequence ID" value="KDQ60737.1"/>
    <property type="molecule type" value="Genomic_DNA"/>
</dbReference>
<dbReference type="InterPro" id="IPR035969">
    <property type="entry name" value="Rab-GAP_TBC_sf"/>
</dbReference>
<dbReference type="PANTHER" id="PTHR12161:SF5">
    <property type="entry name" value="IST1 HOMOLOG"/>
    <property type="match status" value="1"/>
</dbReference>
<evidence type="ECO:0000313" key="5">
    <source>
        <dbReference type="Proteomes" id="UP000027265"/>
    </source>
</evidence>